<dbReference type="Proteomes" id="UP000801492">
    <property type="component" value="Unassembled WGS sequence"/>
</dbReference>
<dbReference type="EMBL" id="VTPC01041747">
    <property type="protein sequence ID" value="KAF2890993.1"/>
    <property type="molecule type" value="Genomic_DNA"/>
</dbReference>
<protein>
    <submittedName>
        <fullName evidence="1">Uncharacterized protein</fullName>
    </submittedName>
</protein>
<evidence type="ECO:0000313" key="1">
    <source>
        <dbReference type="EMBL" id="KAF2890993.1"/>
    </source>
</evidence>
<proteinExistence type="predicted"/>
<evidence type="ECO:0000313" key="2">
    <source>
        <dbReference type="Proteomes" id="UP000801492"/>
    </source>
</evidence>
<name>A0A8K0CP29_IGNLU</name>
<organism evidence="1 2">
    <name type="scientific">Ignelater luminosus</name>
    <name type="common">Cucubano</name>
    <name type="synonym">Pyrophorus luminosus</name>
    <dbReference type="NCBI Taxonomy" id="2038154"/>
    <lineage>
        <taxon>Eukaryota</taxon>
        <taxon>Metazoa</taxon>
        <taxon>Ecdysozoa</taxon>
        <taxon>Arthropoda</taxon>
        <taxon>Hexapoda</taxon>
        <taxon>Insecta</taxon>
        <taxon>Pterygota</taxon>
        <taxon>Neoptera</taxon>
        <taxon>Endopterygota</taxon>
        <taxon>Coleoptera</taxon>
        <taxon>Polyphaga</taxon>
        <taxon>Elateriformia</taxon>
        <taxon>Elateroidea</taxon>
        <taxon>Elateridae</taxon>
        <taxon>Agrypninae</taxon>
        <taxon>Pyrophorini</taxon>
        <taxon>Ignelater</taxon>
    </lineage>
</organism>
<accession>A0A8K0CP29</accession>
<reference evidence="1" key="1">
    <citation type="submission" date="2019-08" db="EMBL/GenBank/DDBJ databases">
        <title>The genome of the North American firefly Photinus pyralis.</title>
        <authorList>
            <consortium name="Photinus pyralis genome working group"/>
            <person name="Fallon T.R."/>
            <person name="Sander Lower S.E."/>
            <person name="Weng J.-K."/>
        </authorList>
    </citation>
    <scope>NUCLEOTIDE SEQUENCE</scope>
    <source>
        <strain evidence="1">TRF0915ILg1</strain>
        <tissue evidence="1">Whole body</tissue>
    </source>
</reference>
<dbReference type="AlphaFoldDB" id="A0A8K0CP29"/>
<comment type="caution">
    <text evidence="1">The sequence shown here is derived from an EMBL/GenBank/DDBJ whole genome shotgun (WGS) entry which is preliminary data.</text>
</comment>
<sequence>MKNLSEEELATLTAERELHLRKADAFFDLKRRYKAKAEVGEIECVTFDFMQNLPLPYIPSNSAFYAHQLWYYVFGIHNFESEKATIYTYHEGIAKKGSTNVTIHK</sequence>
<dbReference type="OrthoDB" id="6349457at2759"/>
<keyword evidence="2" id="KW-1185">Reference proteome</keyword>
<gene>
    <name evidence="1" type="ORF">ILUMI_15180</name>
</gene>